<evidence type="ECO:0000256" key="1">
    <source>
        <dbReference type="SAM" id="SignalP"/>
    </source>
</evidence>
<evidence type="ECO:0000313" key="4">
    <source>
        <dbReference type="Proteomes" id="UP000273675"/>
    </source>
</evidence>
<dbReference type="RefSeq" id="WP_121210511.1">
    <property type="nucleotide sequence ID" value="NZ_RBIM01000003.1"/>
</dbReference>
<dbReference type="AlphaFoldDB" id="A0A495DFA6"/>
<reference evidence="3 4" key="1">
    <citation type="submission" date="2018-10" db="EMBL/GenBank/DDBJ databases">
        <title>Genomic Encyclopedia of Type Strains, Phase IV (KMG-IV): sequencing the most valuable type-strain genomes for metagenomic binning, comparative biology and taxonomic classification.</title>
        <authorList>
            <person name="Goeker M."/>
        </authorList>
    </citation>
    <scope>NUCLEOTIDE SEQUENCE [LARGE SCALE GENOMIC DNA]</scope>
    <source>
        <strain evidence="3 4">DSM 4734</strain>
    </source>
</reference>
<comment type="caution">
    <text evidence="3">The sequence shown here is derived from an EMBL/GenBank/DDBJ whole genome shotgun (WGS) entry which is preliminary data.</text>
</comment>
<evidence type="ECO:0000259" key="2">
    <source>
        <dbReference type="Pfam" id="PF01433"/>
    </source>
</evidence>
<dbReference type="Gene3D" id="1.10.390.10">
    <property type="entry name" value="Neutral Protease Domain 2"/>
    <property type="match status" value="1"/>
</dbReference>
<evidence type="ECO:0000313" key="3">
    <source>
        <dbReference type="EMBL" id="RKR00124.1"/>
    </source>
</evidence>
<dbReference type="InterPro" id="IPR027268">
    <property type="entry name" value="Peptidase_M4/M1_CTD_sf"/>
</dbReference>
<dbReference type="InterPro" id="IPR014782">
    <property type="entry name" value="Peptidase_M1_dom"/>
</dbReference>
<name>A0A495DFA6_9PROT</name>
<gene>
    <name evidence="3" type="ORF">C7435_1324</name>
</gene>
<dbReference type="GO" id="GO:0008270">
    <property type="term" value="F:zinc ion binding"/>
    <property type="evidence" value="ECO:0007669"/>
    <property type="project" value="InterPro"/>
</dbReference>
<accession>A0A495DFA6</accession>
<dbReference type="EMBL" id="RBIM01000003">
    <property type="protein sequence ID" value="RKR00124.1"/>
    <property type="molecule type" value="Genomic_DNA"/>
</dbReference>
<sequence>MPVKHAIRTASAAIIIGLTSAASAQEASYHYDGDLRLSPETGMLDADWTLTVNDGERSELTLFLNAAFGEAEISGVRVRSVSSQLVDGFNGPMRAYTVMLHPEAEGQAREVQVRYAGALFPEPPETAINTLDTRKVEFTVDSFWLPFDAGFDALMTAELDVWLPGEWAGVAMQSIERVPGGFQVVQETPTLDLAFTLMADYQRHAAPGYAIYDTRDPAGANIGAAVAALDHCTSYLNTLSGPAGPLPDASIVVTSRNEGGYSRGTLIALTDIAESSEASLTQFICHELGHYWSHGNAMTVENWLNESFADYVAIMGMRDALGETAFEERLARYQTQLDTASVALPPVWTPATTERPPYLVAYRKGPLALSRAEALIGREAFERFIQAAMEARVSTTPQMLDVFEAVAGAEARTAFEAILAE</sequence>
<dbReference type="Proteomes" id="UP000273675">
    <property type="component" value="Unassembled WGS sequence"/>
</dbReference>
<organism evidence="3 4">
    <name type="scientific">Maricaulis maris</name>
    <dbReference type="NCBI Taxonomy" id="74318"/>
    <lineage>
        <taxon>Bacteria</taxon>
        <taxon>Pseudomonadati</taxon>
        <taxon>Pseudomonadota</taxon>
        <taxon>Alphaproteobacteria</taxon>
        <taxon>Maricaulales</taxon>
        <taxon>Maricaulaceae</taxon>
        <taxon>Maricaulis</taxon>
    </lineage>
</organism>
<feature type="signal peptide" evidence="1">
    <location>
        <begin position="1"/>
        <end position="24"/>
    </location>
</feature>
<proteinExistence type="predicted"/>
<feature type="domain" description="Peptidase M1 membrane alanine aminopeptidase" evidence="2">
    <location>
        <begin position="272"/>
        <end position="406"/>
    </location>
</feature>
<dbReference type="OrthoDB" id="100605at2"/>
<dbReference type="GO" id="GO:0008237">
    <property type="term" value="F:metallopeptidase activity"/>
    <property type="evidence" value="ECO:0007669"/>
    <property type="project" value="InterPro"/>
</dbReference>
<keyword evidence="1" id="KW-0732">Signal</keyword>
<dbReference type="Pfam" id="PF01433">
    <property type="entry name" value="Peptidase_M1"/>
    <property type="match status" value="1"/>
</dbReference>
<feature type="chain" id="PRO_5019782129" evidence="1">
    <location>
        <begin position="25"/>
        <end position="421"/>
    </location>
</feature>
<protein>
    <submittedName>
        <fullName evidence="3">Peptidase M1-like protein</fullName>
    </submittedName>
</protein>
<dbReference type="SUPFAM" id="SSF55486">
    <property type="entry name" value="Metalloproteases ('zincins'), catalytic domain"/>
    <property type="match status" value="1"/>
</dbReference>